<dbReference type="PANTHER" id="PTHR10218">
    <property type="entry name" value="GTP-BINDING PROTEIN ALPHA SUBUNIT"/>
    <property type="match status" value="1"/>
</dbReference>
<dbReference type="FunFam" id="3.40.50.300:FF:003800">
    <property type="entry name" value="Guanine nucleotide-binding protein G(k) subunit alpha"/>
    <property type="match status" value="1"/>
</dbReference>
<reference evidence="11" key="1">
    <citation type="submission" date="2021-01" db="EMBL/GenBank/DDBJ databases">
        <authorList>
            <person name="Corre E."/>
            <person name="Pelletier E."/>
            <person name="Niang G."/>
            <person name="Scheremetjew M."/>
            <person name="Finn R."/>
            <person name="Kale V."/>
            <person name="Holt S."/>
            <person name="Cochrane G."/>
            <person name="Meng A."/>
            <person name="Brown T."/>
            <person name="Cohen L."/>
        </authorList>
    </citation>
    <scope>NUCLEOTIDE SEQUENCE</scope>
    <source>
        <strain evidence="11">RCC1130</strain>
    </source>
</reference>
<dbReference type="GO" id="GO:0001664">
    <property type="term" value="F:G protein-coupled receptor binding"/>
    <property type="evidence" value="ECO:0007669"/>
    <property type="project" value="TreeGrafter"/>
</dbReference>
<dbReference type="SUPFAM" id="SSF47895">
    <property type="entry name" value="Transducin (alpha subunit), insertion domain"/>
    <property type="match status" value="1"/>
</dbReference>
<dbReference type="EMBL" id="HBER01024435">
    <property type="protein sequence ID" value="CAD8536997.1"/>
    <property type="molecule type" value="Transcribed_RNA"/>
</dbReference>
<dbReference type="GO" id="GO:0005737">
    <property type="term" value="C:cytoplasm"/>
    <property type="evidence" value="ECO:0007669"/>
    <property type="project" value="TreeGrafter"/>
</dbReference>
<feature type="binding site" evidence="9">
    <location>
        <begin position="173"/>
        <end position="177"/>
    </location>
    <ligand>
        <name>GTP</name>
        <dbReference type="ChEBI" id="CHEBI:37565"/>
    </ligand>
</feature>
<dbReference type="PRINTS" id="PR00318">
    <property type="entry name" value="GPROTEINA"/>
</dbReference>
<dbReference type="InterPro" id="IPR011025">
    <property type="entry name" value="GproteinA_insert"/>
</dbReference>
<dbReference type="SUPFAM" id="SSF52540">
    <property type="entry name" value="P-loop containing nucleoside triphosphate hydrolases"/>
    <property type="match status" value="1"/>
</dbReference>
<dbReference type="PANTHER" id="PTHR10218:SF302">
    <property type="entry name" value="GUANINE NUCLEOTIDE-BINDING PROTEIN ALPHA-5 SUBUNIT"/>
    <property type="match status" value="1"/>
</dbReference>
<dbReference type="GO" id="GO:0005834">
    <property type="term" value="C:heterotrimeric G-protein complex"/>
    <property type="evidence" value="ECO:0007669"/>
    <property type="project" value="TreeGrafter"/>
</dbReference>
<accession>A0A7S0J0R0</accession>
<dbReference type="GO" id="GO:0031683">
    <property type="term" value="F:G-protein beta/gamma-subunit complex binding"/>
    <property type="evidence" value="ECO:0007669"/>
    <property type="project" value="InterPro"/>
</dbReference>
<dbReference type="InterPro" id="IPR027417">
    <property type="entry name" value="P-loop_NTPase"/>
</dbReference>
<feature type="binding site" evidence="9">
    <location>
        <begin position="22"/>
        <end position="27"/>
    </location>
    <ligand>
        <name>GTP</name>
        <dbReference type="ChEBI" id="CHEBI:37565"/>
    </ligand>
</feature>
<dbReference type="SMART" id="SM00275">
    <property type="entry name" value="G_alpha"/>
    <property type="match status" value="1"/>
</dbReference>
<keyword evidence="4 10" id="KW-0460">Magnesium</keyword>
<keyword evidence="5 9" id="KW-0342">GTP-binding</keyword>
<evidence type="ECO:0000256" key="5">
    <source>
        <dbReference type="ARBA" id="ARBA00023134"/>
    </source>
</evidence>
<keyword evidence="8" id="KW-0449">Lipoprotein</keyword>
<dbReference type="Gene3D" id="1.10.400.10">
    <property type="entry name" value="GI Alpha 1, domain 2-like"/>
    <property type="match status" value="1"/>
</dbReference>
<feature type="binding site" evidence="9">
    <location>
        <begin position="148"/>
        <end position="154"/>
    </location>
    <ligand>
        <name>GTP</name>
        <dbReference type="ChEBI" id="CHEBI:37565"/>
    </ligand>
</feature>
<evidence type="ECO:0000256" key="4">
    <source>
        <dbReference type="ARBA" id="ARBA00022842"/>
    </source>
</evidence>
<evidence type="ECO:0000256" key="6">
    <source>
        <dbReference type="ARBA" id="ARBA00023139"/>
    </source>
</evidence>
<evidence type="ECO:0000256" key="1">
    <source>
        <dbReference type="ARBA" id="ARBA00022707"/>
    </source>
</evidence>
<gene>
    <name evidence="11" type="ORF">CLEP1334_LOCUS12279</name>
</gene>
<feature type="binding site" evidence="9">
    <location>
        <position position="296"/>
    </location>
    <ligand>
        <name>GTP</name>
        <dbReference type="ChEBI" id="CHEBI:37565"/>
    </ligand>
</feature>
<dbReference type="GO" id="GO:0003924">
    <property type="term" value="F:GTPase activity"/>
    <property type="evidence" value="ECO:0007669"/>
    <property type="project" value="InterPro"/>
</dbReference>
<keyword evidence="3 9" id="KW-0547">Nucleotide-binding</keyword>
<keyword evidence="7" id="KW-0807">Transducer</keyword>
<dbReference type="Gene3D" id="3.40.50.300">
    <property type="entry name" value="P-loop containing nucleotide triphosphate hydrolases"/>
    <property type="match status" value="1"/>
</dbReference>
<dbReference type="CDD" id="cd00066">
    <property type="entry name" value="G-alpha"/>
    <property type="match status" value="1"/>
</dbReference>
<dbReference type="GO" id="GO:0046872">
    <property type="term" value="F:metal ion binding"/>
    <property type="evidence" value="ECO:0007669"/>
    <property type="project" value="UniProtKB-KW"/>
</dbReference>
<protein>
    <submittedName>
        <fullName evidence="11">Uncharacterized protein</fullName>
    </submittedName>
</protein>
<proteinExistence type="predicted"/>
<evidence type="ECO:0000256" key="2">
    <source>
        <dbReference type="ARBA" id="ARBA00022723"/>
    </source>
</evidence>
<keyword evidence="6" id="KW-0564">Palmitate</keyword>
<dbReference type="Pfam" id="PF00503">
    <property type="entry name" value="G-alpha"/>
    <property type="match status" value="1"/>
</dbReference>
<name>A0A7S0J0R0_9EUKA</name>
<evidence type="ECO:0000256" key="8">
    <source>
        <dbReference type="ARBA" id="ARBA00023288"/>
    </source>
</evidence>
<dbReference type="AlphaFoldDB" id="A0A7S0J0R0"/>
<evidence type="ECO:0000256" key="10">
    <source>
        <dbReference type="PIRSR" id="PIRSR601019-2"/>
    </source>
</evidence>
<feature type="binding site" evidence="10">
    <location>
        <position position="26"/>
    </location>
    <ligand>
        <name>Mg(2+)</name>
        <dbReference type="ChEBI" id="CHEBI:18420"/>
    </ligand>
</feature>
<evidence type="ECO:0000256" key="7">
    <source>
        <dbReference type="ARBA" id="ARBA00023224"/>
    </source>
</evidence>
<dbReference type="InterPro" id="IPR001019">
    <property type="entry name" value="Gprotein_alpha_su"/>
</dbReference>
<feature type="binding site" evidence="10">
    <location>
        <position position="154"/>
    </location>
    <ligand>
        <name>Mg(2+)</name>
        <dbReference type="ChEBI" id="CHEBI:18420"/>
    </ligand>
</feature>
<dbReference type="PROSITE" id="PS51882">
    <property type="entry name" value="G_ALPHA"/>
    <property type="match status" value="1"/>
</dbReference>
<dbReference type="GO" id="GO:0007188">
    <property type="term" value="P:adenylate cyclase-modulating G protein-coupled receptor signaling pathway"/>
    <property type="evidence" value="ECO:0007669"/>
    <property type="project" value="TreeGrafter"/>
</dbReference>
<organism evidence="11">
    <name type="scientific">Calcidiscus leptoporus</name>
    <dbReference type="NCBI Taxonomy" id="127549"/>
    <lineage>
        <taxon>Eukaryota</taxon>
        <taxon>Haptista</taxon>
        <taxon>Haptophyta</taxon>
        <taxon>Prymnesiophyceae</taxon>
        <taxon>Coccolithales</taxon>
        <taxon>Calcidiscaceae</taxon>
        <taxon>Calcidiscus</taxon>
    </lineage>
</organism>
<feature type="binding site" evidence="9">
    <location>
        <begin position="240"/>
        <end position="243"/>
    </location>
    <ligand>
        <name>GTP</name>
        <dbReference type="ChEBI" id="CHEBI:37565"/>
    </ligand>
</feature>
<sequence>MGCTASKSEPPPRQLVLLGGGECGKTTIFKQIQKVYGVGFEGKEQEWLEAITWSPVRAMQQLIKTAKSKEMDIPPDKEAASAAVLNHSKADDFTSELAAHIASLWAEPSIKSAAEMKESDMDDNATYFLDKVTDLGSPTYKPNDEDILKVRDPTRSIETLEFKVGKAKFRVIDVGGQRMERPKWNLTGDITAVLFVCALTEYDQTLREDIKQNRLKESLNLFDIACNRRYIENPIILFLNKVDLFEKKIAKVDLNVCFPTYKGGCKYDAALEYIKYRFLACRKDKNKPIYILETTATNTQNMQFIFESMVDIVERQNLQASGFS</sequence>
<evidence type="ECO:0000313" key="11">
    <source>
        <dbReference type="EMBL" id="CAD8536997.1"/>
    </source>
</evidence>
<keyword evidence="2 10" id="KW-0479">Metal-binding</keyword>
<dbReference type="GO" id="GO:0005525">
    <property type="term" value="F:GTP binding"/>
    <property type="evidence" value="ECO:0007669"/>
    <property type="project" value="UniProtKB-KW"/>
</dbReference>
<keyword evidence="1" id="KW-0519">Myristate</keyword>
<evidence type="ECO:0000256" key="3">
    <source>
        <dbReference type="ARBA" id="ARBA00022741"/>
    </source>
</evidence>
<evidence type="ECO:0000256" key="9">
    <source>
        <dbReference type="PIRSR" id="PIRSR601019-1"/>
    </source>
</evidence>